<dbReference type="OrthoDB" id="6593154at2759"/>
<dbReference type="InterPro" id="IPR011029">
    <property type="entry name" value="DEATH-like_dom_sf"/>
</dbReference>
<organism evidence="1 2">
    <name type="scientific">Tigriopus californicus</name>
    <name type="common">Marine copepod</name>
    <dbReference type="NCBI Taxonomy" id="6832"/>
    <lineage>
        <taxon>Eukaryota</taxon>
        <taxon>Metazoa</taxon>
        <taxon>Ecdysozoa</taxon>
        <taxon>Arthropoda</taxon>
        <taxon>Crustacea</taxon>
        <taxon>Multicrustacea</taxon>
        <taxon>Hexanauplia</taxon>
        <taxon>Copepoda</taxon>
        <taxon>Harpacticoida</taxon>
        <taxon>Harpacticidae</taxon>
        <taxon>Tigriopus</taxon>
    </lineage>
</organism>
<protein>
    <recommendedName>
        <fullName evidence="3">Death domain-containing protein</fullName>
    </recommendedName>
</protein>
<sequence length="436" mass="49546">MDGTEDLLTRLKRDLALQNKVHQDHVSQAQSVVTLTAEKVKSLADQEREASLRRFRKAVERTKALPLLELTYTTLGCQLFEQLCMNIDVNQEYTSILPQWSDVANQLQIDDLRIQWVQTCVRPKEGLTRAILEMYMRDNGTLGQVLGALLDLELFAVLGRVVDAVERFVKDHESRPETLKRPNPQYFSILATLASVFGPQDPCSDIYKLSSLNHQPPLTHSVLVQSSGEGRDNMDFLDQFGPYKPEIHSKLDFDAPALSNQAQDSKLCRILLLFASDGVEFSEAIKSWIHGFEFENVRAEVFQLNEVSMWFEVMQNPEACCLKWANEADYVVPILTPNYLREIHNGSGPDGEGLLPTSATLNRFLYNCLRARYAQEGCKNKVVRPIIPSEYLAQISRCQAVQIDPVLRSVWIPMDRTRVEGRLKSMLNSKKMIVSN</sequence>
<dbReference type="EMBL" id="VCGU01000007">
    <property type="protein sequence ID" value="TRY73720.1"/>
    <property type="molecule type" value="Genomic_DNA"/>
</dbReference>
<gene>
    <name evidence="1" type="ORF">TCAL_05846</name>
</gene>
<name>A0A553P7V4_TIGCA</name>
<evidence type="ECO:0000313" key="2">
    <source>
        <dbReference type="Proteomes" id="UP000318571"/>
    </source>
</evidence>
<dbReference type="Proteomes" id="UP000318571">
    <property type="component" value="Chromosome 3"/>
</dbReference>
<evidence type="ECO:0000313" key="1">
    <source>
        <dbReference type="EMBL" id="TRY73720.1"/>
    </source>
</evidence>
<dbReference type="Gene3D" id="1.10.533.10">
    <property type="entry name" value="Death Domain, Fas"/>
    <property type="match status" value="1"/>
</dbReference>
<dbReference type="AlphaFoldDB" id="A0A553P7V4"/>
<dbReference type="OMA" id="CLRIDIN"/>
<proteinExistence type="predicted"/>
<comment type="caution">
    <text evidence="1">The sequence shown here is derived from an EMBL/GenBank/DDBJ whole genome shotgun (WGS) entry which is preliminary data.</text>
</comment>
<accession>A0A553P7V4</accession>
<dbReference type="SUPFAM" id="SSF47986">
    <property type="entry name" value="DEATH domain"/>
    <property type="match status" value="1"/>
</dbReference>
<dbReference type="STRING" id="6832.A0A553P7V4"/>
<evidence type="ECO:0008006" key="3">
    <source>
        <dbReference type="Google" id="ProtNLM"/>
    </source>
</evidence>
<keyword evidence="2" id="KW-1185">Reference proteome</keyword>
<reference evidence="1 2" key="1">
    <citation type="journal article" date="2018" name="Nat. Ecol. Evol.">
        <title>Genomic signatures of mitonuclear coevolution across populations of Tigriopus californicus.</title>
        <authorList>
            <person name="Barreto F.S."/>
            <person name="Watson E.T."/>
            <person name="Lima T.G."/>
            <person name="Willett C.S."/>
            <person name="Edmands S."/>
            <person name="Li W."/>
            <person name="Burton R.S."/>
        </authorList>
    </citation>
    <scope>NUCLEOTIDE SEQUENCE [LARGE SCALE GENOMIC DNA]</scope>
    <source>
        <strain evidence="1 2">San Diego</strain>
    </source>
</reference>